<dbReference type="AlphaFoldDB" id="A0A4C1SQS6"/>
<organism evidence="1 2">
    <name type="scientific">Eumeta variegata</name>
    <name type="common">Bagworm moth</name>
    <name type="synonym">Eumeta japonica</name>
    <dbReference type="NCBI Taxonomy" id="151549"/>
    <lineage>
        <taxon>Eukaryota</taxon>
        <taxon>Metazoa</taxon>
        <taxon>Ecdysozoa</taxon>
        <taxon>Arthropoda</taxon>
        <taxon>Hexapoda</taxon>
        <taxon>Insecta</taxon>
        <taxon>Pterygota</taxon>
        <taxon>Neoptera</taxon>
        <taxon>Endopterygota</taxon>
        <taxon>Lepidoptera</taxon>
        <taxon>Glossata</taxon>
        <taxon>Ditrysia</taxon>
        <taxon>Tineoidea</taxon>
        <taxon>Psychidae</taxon>
        <taxon>Oiketicinae</taxon>
        <taxon>Eumeta</taxon>
    </lineage>
</organism>
<accession>A0A4C1SQS6</accession>
<evidence type="ECO:0000313" key="1">
    <source>
        <dbReference type="EMBL" id="GBP04314.1"/>
    </source>
</evidence>
<comment type="caution">
    <text evidence="1">The sequence shown here is derived from an EMBL/GenBank/DDBJ whole genome shotgun (WGS) entry which is preliminary data.</text>
</comment>
<name>A0A4C1SQS6_EUMVA</name>
<dbReference type="Proteomes" id="UP000299102">
    <property type="component" value="Unassembled WGS sequence"/>
</dbReference>
<proteinExistence type="predicted"/>
<keyword evidence="2" id="KW-1185">Reference proteome</keyword>
<dbReference type="EMBL" id="BGZK01000013">
    <property type="protein sequence ID" value="GBP04314.1"/>
    <property type="molecule type" value="Genomic_DNA"/>
</dbReference>
<reference evidence="1 2" key="1">
    <citation type="journal article" date="2019" name="Commun. Biol.">
        <title>The bagworm genome reveals a unique fibroin gene that provides high tensile strength.</title>
        <authorList>
            <person name="Kono N."/>
            <person name="Nakamura H."/>
            <person name="Ohtoshi R."/>
            <person name="Tomita M."/>
            <person name="Numata K."/>
            <person name="Arakawa K."/>
        </authorList>
    </citation>
    <scope>NUCLEOTIDE SEQUENCE [LARGE SCALE GENOMIC DNA]</scope>
</reference>
<evidence type="ECO:0000313" key="2">
    <source>
        <dbReference type="Proteomes" id="UP000299102"/>
    </source>
</evidence>
<sequence length="82" mass="9378">MYLHSNNERLFEYECVACAGGYLRGVVKLFLRPTCAIRNDIGRNSRYLNKAAFAIPGPVGVRTLPCLKHERLRPRLQRARSC</sequence>
<protein>
    <submittedName>
        <fullName evidence="1">Uncharacterized protein</fullName>
    </submittedName>
</protein>
<gene>
    <name evidence="1" type="ORF">EVAR_6523_1</name>
</gene>